<dbReference type="SUPFAM" id="SSF53300">
    <property type="entry name" value="vWA-like"/>
    <property type="match status" value="1"/>
</dbReference>
<evidence type="ECO:0000256" key="3">
    <source>
        <dbReference type="ARBA" id="ARBA00022617"/>
    </source>
</evidence>
<dbReference type="Pfam" id="PF00092">
    <property type="entry name" value="VWA"/>
    <property type="match status" value="1"/>
</dbReference>
<evidence type="ECO:0000256" key="6">
    <source>
        <dbReference type="ARBA" id="ARBA00023004"/>
    </source>
</evidence>
<evidence type="ECO:0000259" key="8">
    <source>
        <dbReference type="PROSITE" id="PS50234"/>
    </source>
</evidence>
<dbReference type="Gene3D" id="3.40.50.410">
    <property type="entry name" value="von Willebrand factor, type A domain"/>
    <property type="match status" value="1"/>
</dbReference>
<evidence type="ECO:0000256" key="4">
    <source>
        <dbReference type="ARBA" id="ARBA00022723"/>
    </source>
</evidence>
<reference evidence="9" key="1">
    <citation type="submission" date="2023-03" db="EMBL/GenBank/DDBJ databases">
        <title>Massive genome expansion in bonnet fungi (Mycena s.s.) driven by repeated elements and novel gene families across ecological guilds.</title>
        <authorList>
            <consortium name="Lawrence Berkeley National Laboratory"/>
            <person name="Harder C.B."/>
            <person name="Miyauchi S."/>
            <person name="Viragh M."/>
            <person name="Kuo A."/>
            <person name="Thoen E."/>
            <person name="Andreopoulos B."/>
            <person name="Lu D."/>
            <person name="Skrede I."/>
            <person name="Drula E."/>
            <person name="Henrissat B."/>
            <person name="Morin E."/>
            <person name="Kohler A."/>
            <person name="Barry K."/>
            <person name="LaButti K."/>
            <person name="Morin E."/>
            <person name="Salamov A."/>
            <person name="Lipzen A."/>
            <person name="Mereny Z."/>
            <person name="Hegedus B."/>
            <person name="Baldrian P."/>
            <person name="Stursova M."/>
            <person name="Weitz H."/>
            <person name="Taylor A."/>
            <person name="Grigoriev I.V."/>
            <person name="Nagy L.G."/>
            <person name="Martin F."/>
            <person name="Kauserud H."/>
        </authorList>
    </citation>
    <scope>NUCLEOTIDE SEQUENCE</scope>
    <source>
        <strain evidence="9">9144</strain>
    </source>
</reference>
<dbReference type="EMBL" id="JARJCW010000037">
    <property type="protein sequence ID" value="KAJ7207143.1"/>
    <property type="molecule type" value="Genomic_DNA"/>
</dbReference>
<dbReference type="GO" id="GO:0020037">
    <property type="term" value="F:heme binding"/>
    <property type="evidence" value="ECO:0007669"/>
    <property type="project" value="InterPro"/>
</dbReference>
<dbReference type="GO" id="GO:0004601">
    <property type="term" value="F:peroxidase activity"/>
    <property type="evidence" value="ECO:0007669"/>
    <property type="project" value="UniProtKB-KW"/>
</dbReference>
<keyword evidence="5" id="KW-0560">Oxidoreductase</keyword>
<dbReference type="PROSITE" id="PS50234">
    <property type="entry name" value="VWFA"/>
    <property type="match status" value="1"/>
</dbReference>
<evidence type="ECO:0000256" key="1">
    <source>
        <dbReference type="ARBA" id="ARBA00001970"/>
    </source>
</evidence>
<keyword evidence="4" id="KW-0479">Metal-binding</keyword>
<dbReference type="PANTHER" id="PTHR30521:SF4">
    <property type="entry name" value="DEFERROCHELATASE"/>
    <property type="match status" value="1"/>
</dbReference>
<dbReference type="SUPFAM" id="SSF54909">
    <property type="entry name" value="Dimeric alpha+beta barrel"/>
    <property type="match status" value="1"/>
</dbReference>
<keyword evidence="2" id="KW-0575">Peroxidase</keyword>
<dbReference type="AlphaFoldDB" id="A0AAD6VE32"/>
<comment type="caution">
    <text evidence="9">The sequence shown here is derived from an EMBL/GenBank/DDBJ whole genome shotgun (WGS) entry which is preliminary data.</text>
</comment>
<evidence type="ECO:0000256" key="7">
    <source>
        <dbReference type="ARBA" id="ARBA00025737"/>
    </source>
</evidence>
<sequence length="918" mass="100550">MADLDFDIRGHLPGRAIIPLHPQLTDKSARALSRSSAAGFDATELPDLDDVQGDIIYLFPKKEQNFIFFRIQDLSLFRAALAKFKPSTSKQTATFIFEIADRKRRAVRGARLPMIPKSNLQIAFSRIGLNALGVKDATGDGRFDNRAMRDDKSFLGDQRDWDPIFEKTNFDPINGSVNDDTGALHGVITVAASDKKTCSDAANAIKMLFGVSISVKGTLEGSARPGEEAGHEHFGYEDGVSQPALRDLTRARPGQIQVNPGVIILGYKGDPVLDDPDTIIKRPAWTKGGTMMVFRKLEQDVPEFNEYLKRNGKRWREFAPPGRPELTDDEGAELWGARMLGRWKSGAPLASCPFKDNKELARDPDKNNNFDYRVRGVPGVSPRELSDHFCPFTAHTRKTAPRDLDPFVQQTFLESSMIVRAGLPYGPEVTAEEHRRGTSSTDQDKKRGLLFVCYQSNLDQGFVRQTNSFATNNYFPTASLVPQNHGTDPILGGPPPQGSVQQVNEVKYVPKNPPVKPRTGDHVNLIIDFDGDKVSVAGIVSVQPAAAVDPPGVPQDFFVTSRGGEYFFVPPISALQDWAKMTGSGNMLDLLFIVDTTSSMQNYIDEMRTRLENILDGVVASGKYAPHDVRVGLIVFRDHPQPSRSGSLQEFGFIAREYGFETNIRIVKDWLKDLQAEGGGDGPEAQCDALAAAVKAAWRSRAEKIAVMVTDSPPHGIGEDGDRIPQGCPLQNDCVRAARLMADAGIVLHVVACEPTLSDGFSTAHDFYRGITQIAGGKLTPLLDYKQLCDLIIGHVAESADTLSLATQHSADITSRARAGATPAQITEALYGQLRAAGVQAYSFAVESIYVPNSDGDYNSSVWAQAKQIDSATKAQLREVRGFRIKEGRQQTLSMKLEKQPISLVQVAAVVAAGLRRK</sequence>
<dbReference type="CDD" id="cd00198">
    <property type="entry name" value="vWFA"/>
    <property type="match status" value="1"/>
</dbReference>
<evidence type="ECO:0000256" key="2">
    <source>
        <dbReference type="ARBA" id="ARBA00022559"/>
    </source>
</evidence>
<organism evidence="9 10">
    <name type="scientific">Mycena pura</name>
    <dbReference type="NCBI Taxonomy" id="153505"/>
    <lineage>
        <taxon>Eukaryota</taxon>
        <taxon>Fungi</taxon>
        <taxon>Dikarya</taxon>
        <taxon>Basidiomycota</taxon>
        <taxon>Agaricomycotina</taxon>
        <taxon>Agaricomycetes</taxon>
        <taxon>Agaricomycetidae</taxon>
        <taxon>Agaricales</taxon>
        <taxon>Marasmiineae</taxon>
        <taxon>Mycenaceae</taxon>
        <taxon>Mycena</taxon>
    </lineage>
</organism>
<dbReference type="InterPro" id="IPR002035">
    <property type="entry name" value="VWF_A"/>
</dbReference>
<gene>
    <name evidence="9" type="ORF">GGX14DRAFT_500148</name>
</gene>
<protein>
    <recommendedName>
        <fullName evidence="8">VWFA domain-containing protein</fullName>
    </recommendedName>
</protein>
<proteinExistence type="inferred from homology"/>
<dbReference type="NCBIfam" id="TIGR01413">
    <property type="entry name" value="Dyp_perox_fam"/>
    <property type="match status" value="1"/>
</dbReference>
<name>A0AAD6VE32_9AGAR</name>
<dbReference type="GO" id="GO:0046872">
    <property type="term" value="F:metal ion binding"/>
    <property type="evidence" value="ECO:0007669"/>
    <property type="project" value="UniProtKB-KW"/>
</dbReference>
<dbReference type="InterPro" id="IPR011008">
    <property type="entry name" value="Dimeric_a/b-barrel"/>
</dbReference>
<dbReference type="GO" id="GO:0005829">
    <property type="term" value="C:cytosol"/>
    <property type="evidence" value="ECO:0007669"/>
    <property type="project" value="TreeGrafter"/>
</dbReference>
<dbReference type="InterPro" id="IPR049509">
    <property type="entry name" value="DyP_N"/>
</dbReference>
<accession>A0AAD6VE32</accession>
<dbReference type="InterPro" id="IPR006314">
    <property type="entry name" value="Dyp_peroxidase"/>
</dbReference>
<dbReference type="PROSITE" id="PS51404">
    <property type="entry name" value="DYP_PEROXIDASE"/>
    <property type="match status" value="1"/>
</dbReference>
<keyword evidence="10" id="KW-1185">Reference proteome</keyword>
<dbReference type="Proteomes" id="UP001219525">
    <property type="component" value="Unassembled WGS sequence"/>
</dbReference>
<dbReference type="InterPro" id="IPR036465">
    <property type="entry name" value="vWFA_dom_sf"/>
</dbReference>
<evidence type="ECO:0000256" key="5">
    <source>
        <dbReference type="ARBA" id="ARBA00023002"/>
    </source>
</evidence>
<dbReference type="PANTHER" id="PTHR30521">
    <property type="entry name" value="DEFERROCHELATASE/PEROXIDASE"/>
    <property type="match status" value="1"/>
</dbReference>
<keyword evidence="6" id="KW-0408">Iron</keyword>
<dbReference type="Pfam" id="PF21105">
    <property type="entry name" value="DyP_N"/>
    <property type="match status" value="1"/>
</dbReference>
<evidence type="ECO:0000313" key="10">
    <source>
        <dbReference type="Proteomes" id="UP001219525"/>
    </source>
</evidence>
<evidence type="ECO:0000313" key="9">
    <source>
        <dbReference type="EMBL" id="KAJ7207143.1"/>
    </source>
</evidence>
<keyword evidence="3" id="KW-0349">Heme</keyword>
<comment type="cofactor">
    <cofactor evidence="1">
        <name>heme b</name>
        <dbReference type="ChEBI" id="CHEBI:60344"/>
    </cofactor>
</comment>
<feature type="domain" description="VWFA" evidence="8">
    <location>
        <begin position="589"/>
        <end position="796"/>
    </location>
</feature>
<comment type="similarity">
    <text evidence="7">Belongs to the DyP-type peroxidase family.</text>
</comment>